<dbReference type="GO" id="GO:0007606">
    <property type="term" value="P:sensory perception of chemical stimulus"/>
    <property type="evidence" value="ECO:0007669"/>
    <property type="project" value="InterPro"/>
</dbReference>
<dbReference type="OrthoDB" id="5874078at2759"/>
<feature type="transmembrane region" description="Helical" evidence="2">
    <location>
        <begin position="85"/>
        <end position="112"/>
    </location>
</feature>
<reference evidence="3 4" key="1">
    <citation type="submission" date="2018-11" db="EMBL/GenBank/DDBJ databases">
        <authorList>
            <consortium name="Pathogen Informatics"/>
        </authorList>
    </citation>
    <scope>NUCLEOTIDE SEQUENCE [LARGE SCALE GENOMIC DNA]</scope>
</reference>
<keyword evidence="4" id="KW-1185">Reference proteome</keyword>
<dbReference type="AlphaFoldDB" id="A0A3P6SU50"/>
<evidence type="ECO:0000256" key="1">
    <source>
        <dbReference type="ARBA" id="ARBA00006803"/>
    </source>
</evidence>
<dbReference type="Proteomes" id="UP000271889">
    <property type="component" value="Unassembled WGS sequence"/>
</dbReference>
<name>A0A3P6SU50_CYLGO</name>
<keyword evidence="2" id="KW-1133">Transmembrane helix</keyword>
<proteinExistence type="inferred from homology"/>
<sequence length="160" mass="17986">MLYDVEVFGERGTITAGLFFLYFLRYALLSSLQTMIPAVMAERIFASRYISDYENRNRAWISYMVNGGALTLAALYYILVQLICVGIFTTILLAAVTLSITIFSSVAMVVVYKRDAAKLHELGSMTGRSTINYALSMKFQLAENVRVTKVKLRNRAVLGR</sequence>
<gene>
    <name evidence="3" type="ORF">CGOC_LOCUS7201</name>
</gene>
<keyword evidence="2" id="KW-0812">Transmembrane</keyword>
<evidence type="ECO:0000256" key="2">
    <source>
        <dbReference type="SAM" id="Phobius"/>
    </source>
</evidence>
<feature type="transmembrane region" description="Helical" evidence="2">
    <location>
        <begin position="20"/>
        <end position="39"/>
    </location>
</feature>
<dbReference type="EMBL" id="UYRV01024720">
    <property type="protein sequence ID" value="VDK76107.1"/>
    <property type="molecule type" value="Genomic_DNA"/>
</dbReference>
<dbReference type="InterPro" id="IPR004151">
    <property type="entry name" value="7TM_GPCR_serpentine_rcpt_Sre"/>
</dbReference>
<protein>
    <submittedName>
        <fullName evidence="3">Uncharacterized protein</fullName>
    </submittedName>
</protein>
<organism evidence="3 4">
    <name type="scientific">Cylicostephanus goldi</name>
    <name type="common">Nematode worm</name>
    <dbReference type="NCBI Taxonomy" id="71465"/>
    <lineage>
        <taxon>Eukaryota</taxon>
        <taxon>Metazoa</taxon>
        <taxon>Ecdysozoa</taxon>
        <taxon>Nematoda</taxon>
        <taxon>Chromadorea</taxon>
        <taxon>Rhabditida</taxon>
        <taxon>Rhabditina</taxon>
        <taxon>Rhabditomorpha</taxon>
        <taxon>Strongyloidea</taxon>
        <taxon>Strongylidae</taxon>
        <taxon>Cylicostephanus</taxon>
    </lineage>
</organism>
<dbReference type="Pfam" id="PF03125">
    <property type="entry name" value="Sre"/>
    <property type="match status" value="1"/>
</dbReference>
<dbReference type="GO" id="GO:0016020">
    <property type="term" value="C:membrane"/>
    <property type="evidence" value="ECO:0007669"/>
    <property type="project" value="InterPro"/>
</dbReference>
<keyword evidence="2" id="KW-0472">Membrane</keyword>
<evidence type="ECO:0000313" key="3">
    <source>
        <dbReference type="EMBL" id="VDK76107.1"/>
    </source>
</evidence>
<feature type="transmembrane region" description="Helical" evidence="2">
    <location>
        <begin position="60"/>
        <end position="79"/>
    </location>
</feature>
<dbReference type="PANTHER" id="PTHR23128:SF132">
    <property type="entry name" value="SERPENTINE RECEPTOR, CLASS E (EPSILON)-RELATED"/>
    <property type="match status" value="1"/>
</dbReference>
<dbReference type="PANTHER" id="PTHR23128">
    <property type="entry name" value="SERPENTINE RECEPTOR, CLASS E (EPSILON)-RELATED"/>
    <property type="match status" value="1"/>
</dbReference>
<comment type="similarity">
    <text evidence="1">Belongs to the nematode receptor-like protein sre family.</text>
</comment>
<accession>A0A3P6SU50</accession>
<evidence type="ECO:0000313" key="4">
    <source>
        <dbReference type="Proteomes" id="UP000271889"/>
    </source>
</evidence>